<comment type="caution">
    <text evidence="1">The sequence shown here is derived from an EMBL/GenBank/DDBJ whole genome shotgun (WGS) entry which is preliminary data.</text>
</comment>
<name>A0ACC0EXC6_9BASI</name>
<organism evidence="1 2">
    <name type="scientific">Puccinia striiformis f. sp. tritici</name>
    <dbReference type="NCBI Taxonomy" id="168172"/>
    <lineage>
        <taxon>Eukaryota</taxon>
        <taxon>Fungi</taxon>
        <taxon>Dikarya</taxon>
        <taxon>Basidiomycota</taxon>
        <taxon>Pucciniomycotina</taxon>
        <taxon>Pucciniomycetes</taxon>
        <taxon>Pucciniales</taxon>
        <taxon>Pucciniaceae</taxon>
        <taxon>Puccinia</taxon>
    </lineage>
</organism>
<reference evidence="1 2" key="3">
    <citation type="journal article" date="2022" name="Microbiol. Spectr.">
        <title>Folding features and dynamics of 3D genome architecture in plant fungal pathogens.</title>
        <authorList>
            <person name="Xia C."/>
        </authorList>
    </citation>
    <scope>NUCLEOTIDE SEQUENCE [LARGE SCALE GENOMIC DNA]</scope>
    <source>
        <strain evidence="1 2">93-210</strain>
    </source>
</reference>
<keyword evidence="2" id="KW-1185">Reference proteome</keyword>
<sequence>MESEIENIIDELGSEYFRNFPGGSDAEIKSLIKLKISKSKLYEAKVGVLEMQKRWDQRGSGTRVQATYKKQMNTKMSLLKKKWTSYNNRATAFNTEFSPQVELGTPAFEEVKALGIDNLFWNVGRLDHPSEPWAVDPSTQEGIQAYLIVSHCQDELHRIAREARQAVKWAIDKSQKIEQLHELLQTVNHDTDVPTEQQQHLRNIYNEFNCSKGVVQSVFGNMVKKHSRLWLSWNSHCIKLLSWSDKYINSNEPAEVCLRDEWETIITSSWQRWERLVFSKSIMMQFDNQDDQVEEEFLEQEGNHQINNDGAEDT</sequence>
<evidence type="ECO:0000313" key="2">
    <source>
        <dbReference type="Proteomes" id="UP001060170"/>
    </source>
</evidence>
<dbReference type="EMBL" id="CM045866">
    <property type="protein sequence ID" value="KAI7961429.1"/>
    <property type="molecule type" value="Genomic_DNA"/>
</dbReference>
<proteinExistence type="predicted"/>
<evidence type="ECO:0000313" key="1">
    <source>
        <dbReference type="EMBL" id="KAI7961429.1"/>
    </source>
</evidence>
<gene>
    <name evidence="1" type="ORF">MJO28_001918</name>
</gene>
<dbReference type="Proteomes" id="UP001060170">
    <property type="component" value="Chromosome 2"/>
</dbReference>
<protein>
    <submittedName>
        <fullName evidence="1">Uncharacterized protein</fullName>
    </submittedName>
</protein>
<reference evidence="2" key="1">
    <citation type="journal article" date="2018" name="BMC Genomics">
        <title>Genomic insights into host adaptation between the wheat stripe rust pathogen (Puccinia striiformis f. sp. tritici) and the barley stripe rust pathogen (Puccinia striiformis f. sp. hordei).</title>
        <authorList>
            <person name="Xia C."/>
            <person name="Wang M."/>
            <person name="Yin C."/>
            <person name="Cornejo O.E."/>
            <person name="Hulbert S.H."/>
            <person name="Chen X."/>
        </authorList>
    </citation>
    <scope>NUCLEOTIDE SEQUENCE [LARGE SCALE GENOMIC DNA]</scope>
    <source>
        <strain evidence="2">93-210</strain>
    </source>
</reference>
<reference evidence="2" key="2">
    <citation type="journal article" date="2018" name="Mol. Plant Microbe Interact.">
        <title>Genome sequence resources for the wheat stripe rust pathogen (Puccinia striiformis f. sp. tritici) and the barley stripe rust pathogen (Puccinia striiformis f. sp. hordei).</title>
        <authorList>
            <person name="Xia C."/>
            <person name="Wang M."/>
            <person name="Yin C."/>
            <person name="Cornejo O.E."/>
            <person name="Hulbert S.H."/>
            <person name="Chen X."/>
        </authorList>
    </citation>
    <scope>NUCLEOTIDE SEQUENCE [LARGE SCALE GENOMIC DNA]</scope>
    <source>
        <strain evidence="2">93-210</strain>
    </source>
</reference>
<accession>A0ACC0EXC6</accession>